<protein>
    <submittedName>
        <fullName evidence="2">Uncharacterized protein</fullName>
    </submittedName>
</protein>
<feature type="region of interest" description="Disordered" evidence="1">
    <location>
        <begin position="23"/>
        <end position="46"/>
    </location>
</feature>
<gene>
    <name evidence="2" type="ORF">MEUPH1_LOCUS17771</name>
</gene>
<comment type="caution">
    <text evidence="2">The sequence shown here is derived from an EMBL/GenBank/DDBJ whole genome shotgun (WGS) entry which is preliminary data.</text>
</comment>
<name>A0AAV0X4Z4_9HEMI</name>
<proteinExistence type="predicted"/>
<evidence type="ECO:0000256" key="1">
    <source>
        <dbReference type="SAM" id="MobiDB-lite"/>
    </source>
</evidence>
<evidence type="ECO:0000313" key="3">
    <source>
        <dbReference type="Proteomes" id="UP001160148"/>
    </source>
</evidence>
<sequence length="103" mass="11487">MLMKLSTSSITWWRISCLSRSRNRGQGRWEHETSRPTAVKPGREVSGATAKAVEHPFLNMSLPSTASGHNILRLLLPYTKESLTGSGGTSRDDIIVINKFYLQ</sequence>
<dbReference type="Proteomes" id="UP001160148">
    <property type="component" value="Unassembled WGS sequence"/>
</dbReference>
<organism evidence="2 3">
    <name type="scientific">Macrosiphum euphorbiae</name>
    <name type="common">potato aphid</name>
    <dbReference type="NCBI Taxonomy" id="13131"/>
    <lineage>
        <taxon>Eukaryota</taxon>
        <taxon>Metazoa</taxon>
        <taxon>Ecdysozoa</taxon>
        <taxon>Arthropoda</taxon>
        <taxon>Hexapoda</taxon>
        <taxon>Insecta</taxon>
        <taxon>Pterygota</taxon>
        <taxon>Neoptera</taxon>
        <taxon>Paraneoptera</taxon>
        <taxon>Hemiptera</taxon>
        <taxon>Sternorrhyncha</taxon>
        <taxon>Aphidomorpha</taxon>
        <taxon>Aphidoidea</taxon>
        <taxon>Aphididae</taxon>
        <taxon>Macrosiphini</taxon>
        <taxon>Macrosiphum</taxon>
    </lineage>
</organism>
<reference evidence="2 3" key="1">
    <citation type="submission" date="2023-01" db="EMBL/GenBank/DDBJ databases">
        <authorList>
            <person name="Whitehead M."/>
        </authorList>
    </citation>
    <scope>NUCLEOTIDE SEQUENCE [LARGE SCALE GENOMIC DNA]</scope>
</reference>
<keyword evidence="3" id="KW-1185">Reference proteome</keyword>
<accession>A0AAV0X4Z4</accession>
<evidence type="ECO:0000313" key="2">
    <source>
        <dbReference type="EMBL" id="CAI6362727.1"/>
    </source>
</evidence>
<dbReference type="EMBL" id="CARXXK010000003">
    <property type="protein sequence ID" value="CAI6362727.1"/>
    <property type="molecule type" value="Genomic_DNA"/>
</dbReference>
<dbReference type="AlphaFoldDB" id="A0AAV0X4Z4"/>